<reference evidence="1" key="1">
    <citation type="journal article" date="2021" name="Proc. Natl. Acad. Sci. U.S.A.">
        <title>A Catalog of Tens of Thousands of Viruses from Human Metagenomes Reveals Hidden Associations with Chronic Diseases.</title>
        <authorList>
            <person name="Tisza M.J."/>
            <person name="Buck C.B."/>
        </authorList>
    </citation>
    <scope>NUCLEOTIDE SEQUENCE</scope>
    <source>
        <strain evidence="1">CtEQg15</strain>
    </source>
</reference>
<name>A0A8S5M4Z2_9CAUD</name>
<sequence>MFFNLFHARFPFCYLRQYLYFRTFVLFSQLAFCTRLVSQILCA</sequence>
<dbReference type="EMBL" id="BK014822">
    <property type="protein sequence ID" value="DAD77276.1"/>
    <property type="molecule type" value="Genomic_DNA"/>
</dbReference>
<evidence type="ECO:0000313" key="1">
    <source>
        <dbReference type="EMBL" id="DAD77276.1"/>
    </source>
</evidence>
<organism evidence="1">
    <name type="scientific">Siphoviridae sp. ctEQg15</name>
    <dbReference type="NCBI Taxonomy" id="2826205"/>
    <lineage>
        <taxon>Viruses</taxon>
        <taxon>Duplodnaviria</taxon>
        <taxon>Heunggongvirae</taxon>
        <taxon>Uroviricota</taxon>
        <taxon>Caudoviricetes</taxon>
    </lineage>
</organism>
<accession>A0A8S5M4Z2</accession>
<protein>
    <submittedName>
        <fullName evidence="1">Uncharacterized protein</fullName>
    </submittedName>
</protein>
<proteinExistence type="predicted"/>